<dbReference type="InterPro" id="IPR011032">
    <property type="entry name" value="GroES-like_sf"/>
</dbReference>
<proteinExistence type="predicted"/>
<dbReference type="PANTHER" id="PTHR45348">
    <property type="entry name" value="HYPOTHETICAL OXIDOREDUCTASE (EUROFUNG)"/>
    <property type="match status" value="1"/>
</dbReference>
<feature type="domain" description="Enoyl reductase (ER)" evidence="1">
    <location>
        <begin position="10"/>
        <end position="304"/>
    </location>
</feature>
<dbReference type="Pfam" id="PF00107">
    <property type="entry name" value="ADH_zinc_N"/>
    <property type="match status" value="1"/>
</dbReference>
<dbReference type="SMART" id="SM00829">
    <property type="entry name" value="PKS_ER"/>
    <property type="match status" value="1"/>
</dbReference>
<dbReference type="Proteomes" id="UP000521872">
    <property type="component" value="Unassembled WGS sequence"/>
</dbReference>
<evidence type="ECO:0000259" key="1">
    <source>
        <dbReference type="SMART" id="SM00829"/>
    </source>
</evidence>
<evidence type="ECO:0000313" key="3">
    <source>
        <dbReference type="Proteomes" id="UP000521872"/>
    </source>
</evidence>
<comment type="caution">
    <text evidence="2">The sequence shown here is derived from an EMBL/GenBank/DDBJ whole genome shotgun (WGS) entry which is preliminary data.</text>
</comment>
<accession>A0A8H4VNE3</accession>
<dbReference type="InterPro" id="IPR047122">
    <property type="entry name" value="Trans-enoyl_RdTase-like"/>
</dbReference>
<reference evidence="2 3" key="1">
    <citation type="submission" date="2019-12" db="EMBL/GenBank/DDBJ databases">
        <authorList>
            <person name="Floudas D."/>
            <person name="Bentzer J."/>
            <person name="Ahren D."/>
            <person name="Johansson T."/>
            <person name="Persson P."/>
            <person name="Tunlid A."/>
        </authorList>
    </citation>
    <scope>NUCLEOTIDE SEQUENCE [LARGE SCALE GENOMIC DNA]</scope>
    <source>
        <strain evidence="2 3">CBS 102.39</strain>
    </source>
</reference>
<organism evidence="2 3">
    <name type="scientific">Agrocybe pediades</name>
    <dbReference type="NCBI Taxonomy" id="84607"/>
    <lineage>
        <taxon>Eukaryota</taxon>
        <taxon>Fungi</taxon>
        <taxon>Dikarya</taxon>
        <taxon>Basidiomycota</taxon>
        <taxon>Agaricomycotina</taxon>
        <taxon>Agaricomycetes</taxon>
        <taxon>Agaricomycetidae</taxon>
        <taxon>Agaricales</taxon>
        <taxon>Agaricineae</taxon>
        <taxon>Strophariaceae</taxon>
        <taxon>Agrocybe</taxon>
    </lineage>
</organism>
<dbReference type="Pfam" id="PF08240">
    <property type="entry name" value="ADH_N"/>
    <property type="match status" value="1"/>
</dbReference>
<dbReference type="Gene3D" id="3.40.50.720">
    <property type="entry name" value="NAD(P)-binding Rossmann-like Domain"/>
    <property type="match status" value="1"/>
</dbReference>
<dbReference type="AlphaFoldDB" id="A0A8H4VNE3"/>
<sequence>MSPTTQKAFQLHETWEYVVDEIPVPTPGKGQILVKVKAAALNPADWKVRKFQAKILFETFPAILGSDIAGDVEAVGEGVDDFKVGDRVFYVAENWQDKGGYQQYAIANHELVAKIPHNVSYDEVATLPLALATAYSGLYAAFPHGIGLTPPAVSEGYGKYSDNGILVLGGASTVGQAGARYIQNSSASIPLTPSPNHAVLQFARLSGLSPIITTASLKNTAALKKLGATHVISRDLSTEEVLAEISKITPKPVEYTFDAVIYESTQQLAVDVVAHAPNGGTAAIATYRINVKVPSDKVKVAKVFGGVTPFNYELFKTLYHDTLHGWVEKGLIIPNRVEVLPGGLSGIDNGLKRLEADEVSRLKLVVRPHERA</sequence>
<name>A0A8H4VNE3_9AGAR</name>
<protein>
    <recommendedName>
        <fullName evidence="1">Enoyl reductase (ER) domain-containing protein</fullName>
    </recommendedName>
</protein>
<dbReference type="GO" id="GO:0016651">
    <property type="term" value="F:oxidoreductase activity, acting on NAD(P)H"/>
    <property type="evidence" value="ECO:0007669"/>
    <property type="project" value="InterPro"/>
</dbReference>
<dbReference type="PANTHER" id="PTHR45348:SF2">
    <property type="entry name" value="ZINC-TYPE ALCOHOL DEHYDROGENASE-LIKE PROTEIN C2E1P3.01"/>
    <property type="match status" value="1"/>
</dbReference>
<dbReference type="InterPro" id="IPR020843">
    <property type="entry name" value="ER"/>
</dbReference>
<dbReference type="InterPro" id="IPR013154">
    <property type="entry name" value="ADH-like_N"/>
</dbReference>
<dbReference type="InterPro" id="IPR013149">
    <property type="entry name" value="ADH-like_C"/>
</dbReference>
<gene>
    <name evidence="2" type="ORF">D9613_002495</name>
</gene>
<evidence type="ECO:0000313" key="2">
    <source>
        <dbReference type="EMBL" id="KAF4614445.1"/>
    </source>
</evidence>
<dbReference type="InterPro" id="IPR036291">
    <property type="entry name" value="NAD(P)-bd_dom_sf"/>
</dbReference>
<dbReference type="Gene3D" id="3.90.180.10">
    <property type="entry name" value="Medium-chain alcohol dehydrogenases, catalytic domain"/>
    <property type="match status" value="1"/>
</dbReference>
<dbReference type="EMBL" id="JAACJL010000044">
    <property type="protein sequence ID" value="KAF4614445.1"/>
    <property type="molecule type" value="Genomic_DNA"/>
</dbReference>
<dbReference type="SUPFAM" id="SSF50129">
    <property type="entry name" value="GroES-like"/>
    <property type="match status" value="1"/>
</dbReference>
<dbReference type="CDD" id="cd08249">
    <property type="entry name" value="enoyl_reductase_like"/>
    <property type="match status" value="1"/>
</dbReference>
<dbReference type="SUPFAM" id="SSF51735">
    <property type="entry name" value="NAD(P)-binding Rossmann-fold domains"/>
    <property type="match status" value="1"/>
</dbReference>
<keyword evidence="3" id="KW-1185">Reference proteome</keyword>